<accession>A0A383C6T7</accession>
<gene>
    <name evidence="2" type="ORF">METZ01_LOCUS480623</name>
</gene>
<dbReference type="EMBL" id="UINC01206236">
    <property type="protein sequence ID" value="SVE27769.1"/>
    <property type="molecule type" value="Genomic_DNA"/>
</dbReference>
<organism evidence="2">
    <name type="scientific">marine metagenome</name>
    <dbReference type="NCBI Taxonomy" id="408172"/>
    <lineage>
        <taxon>unclassified sequences</taxon>
        <taxon>metagenomes</taxon>
        <taxon>ecological metagenomes</taxon>
    </lineage>
</organism>
<reference evidence="2" key="1">
    <citation type="submission" date="2018-05" db="EMBL/GenBank/DDBJ databases">
        <authorList>
            <person name="Lanie J.A."/>
            <person name="Ng W.-L."/>
            <person name="Kazmierczak K.M."/>
            <person name="Andrzejewski T.M."/>
            <person name="Davidsen T.M."/>
            <person name="Wayne K.J."/>
            <person name="Tettelin H."/>
            <person name="Glass J.I."/>
            <person name="Rusch D."/>
            <person name="Podicherti R."/>
            <person name="Tsui H.-C.T."/>
            <person name="Winkler M.E."/>
        </authorList>
    </citation>
    <scope>NUCLEOTIDE SEQUENCE</scope>
</reference>
<name>A0A383C6T7_9ZZZZ</name>
<evidence type="ECO:0000313" key="2">
    <source>
        <dbReference type="EMBL" id="SVE27769.1"/>
    </source>
</evidence>
<protein>
    <submittedName>
        <fullName evidence="2">Uncharacterized protein</fullName>
    </submittedName>
</protein>
<keyword evidence="1" id="KW-1133">Transmembrane helix</keyword>
<proteinExistence type="predicted"/>
<keyword evidence="1" id="KW-0812">Transmembrane</keyword>
<sequence length="162" mass="19609">MKDFIHTLLKPDWDNNPKRSEILDAANLLQIGEFQLIQLAYKVWYKENLPEDKINKIFEEYMIRGIIPIWVTYYARDIIKLDNANVLNGYDEKYHVYDHEFGEYIYNDKHRRRRGIQYATIIILVFIITHFMAANYVEEAASFYPPYIEKRVVYPELYEDKK</sequence>
<keyword evidence="1" id="KW-0472">Membrane</keyword>
<feature type="transmembrane region" description="Helical" evidence="1">
    <location>
        <begin position="118"/>
        <end position="137"/>
    </location>
</feature>
<dbReference type="AlphaFoldDB" id="A0A383C6T7"/>
<evidence type="ECO:0000256" key="1">
    <source>
        <dbReference type="SAM" id="Phobius"/>
    </source>
</evidence>